<dbReference type="InterPro" id="IPR037353">
    <property type="entry name" value="ASH2"/>
</dbReference>
<name>A0A914ES74_9BILA</name>
<dbReference type="Gene3D" id="3.90.980.20">
    <property type="match status" value="1"/>
</dbReference>
<dbReference type="GO" id="GO:0048188">
    <property type="term" value="C:Set1C/COMPASS complex"/>
    <property type="evidence" value="ECO:0007669"/>
    <property type="project" value="InterPro"/>
</dbReference>
<dbReference type="InterPro" id="IPR003877">
    <property type="entry name" value="SPRY_dom"/>
</dbReference>
<keyword evidence="3" id="KW-0863">Zinc-finger</keyword>
<dbReference type="SUPFAM" id="SSF49899">
    <property type="entry name" value="Concanavalin A-like lectins/glucanases"/>
    <property type="match status" value="1"/>
</dbReference>
<dbReference type="Pfam" id="PF21198">
    <property type="entry name" value="ASH2L-like_WH"/>
    <property type="match status" value="1"/>
</dbReference>
<keyword evidence="2" id="KW-0479">Metal-binding</keyword>
<evidence type="ECO:0000256" key="5">
    <source>
        <dbReference type="ARBA" id="ARBA00023242"/>
    </source>
</evidence>
<dbReference type="InterPro" id="IPR019786">
    <property type="entry name" value="Zinc_finger_PHD-type_CS"/>
</dbReference>
<evidence type="ECO:0000256" key="6">
    <source>
        <dbReference type="SAM" id="MobiDB-lite"/>
    </source>
</evidence>
<organism evidence="8 9">
    <name type="scientific">Acrobeloides nanus</name>
    <dbReference type="NCBI Taxonomy" id="290746"/>
    <lineage>
        <taxon>Eukaryota</taxon>
        <taxon>Metazoa</taxon>
        <taxon>Ecdysozoa</taxon>
        <taxon>Nematoda</taxon>
        <taxon>Chromadorea</taxon>
        <taxon>Rhabditida</taxon>
        <taxon>Tylenchina</taxon>
        <taxon>Cephalobomorpha</taxon>
        <taxon>Cephaloboidea</taxon>
        <taxon>Cephalobidae</taxon>
        <taxon>Acrobeloides</taxon>
    </lineage>
</organism>
<evidence type="ECO:0000256" key="2">
    <source>
        <dbReference type="ARBA" id="ARBA00022723"/>
    </source>
</evidence>
<feature type="domain" description="B30.2/SPRY" evidence="7">
    <location>
        <begin position="285"/>
        <end position="521"/>
    </location>
</feature>
<dbReference type="GO" id="GO:0008270">
    <property type="term" value="F:zinc ion binding"/>
    <property type="evidence" value="ECO:0007669"/>
    <property type="project" value="UniProtKB-KW"/>
</dbReference>
<dbReference type="InterPro" id="IPR043136">
    <property type="entry name" value="B30.2/SPRY_sf"/>
</dbReference>
<proteinExistence type="predicted"/>
<dbReference type="Pfam" id="PF00622">
    <property type="entry name" value="SPRY"/>
    <property type="match status" value="1"/>
</dbReference>
<evidence type="ECO:0000313" key="8">
    <source>
        <dbReference type="Proteomes" id="UP000887540"/>
    </source>
</evidence>
<dbReference type="PANTHER" id="PTHR10598">
    <property type="entry name" value="SET1/ASH2 HISTONE METHYLTRANSFERASE COMPLEX SUBUNIT ASH2"/>
    <property type="match status" value="1"/>
</dbReference>
<feature type="region of interest" description="Disordered" evidence="6">
    <location>
        <begin position="193"/>
        <end position="226"/>
    </location>
</feature>
<dbReference type="InterPro" id="IPR001870">
    <property type="entry name" value="B30.2/SPRY"/>
</dbReference>
<dbReference type="CDD" id="cd12872">
    <property type="entry name" value="SPRY_Ash2"/>
    <property type="match status" value="1"/>
</dbReference>
<keyword evidence="4" id="KW-0862">Zinc</keyword>
<dbReference type="Pfam" id="PF21257">
    <property type="entry name" value="PHD_ash2p_like"/>
    <property type="match status" value="1"/>
</dbReference>
<dbReference type="InterPro" id="IPR049455">
    <property type="entry name" value="ASH2-like_PHD"/>
</dbReference>
<evidence type="ECO:0000313" key="9">
    <source>
        <dbReference type="WBParaSite" id="ACRNAN_scaffold9822.g26008.t1"/>
    </source>
</evidence>
<keyword evidence="8" id="KW-1185">Reference proteome</keyword>
<dbReference type="InterPro" id="IPR053835">
    <property type="entry name" value="ASH2L-like_WH"/>
</dbReference>
<dbReference type="PROSITE" id="PS01359">
    <property type="entry name" value="ZF_PHD_1"/>
    <property type="match status" value="1"/>
</dbReference>
<evidence type="ECO:0000259" key="7">
    <source>
        <dbReference type="PROSITE" id="PS50188"/>
    </source>
</evidence>
<feature type="compositionally biased region" description="Basic and acidic residues" evidence="6">
    <location>
        <begin position="207"/>
        <end position="217"/>
    </location>
</feature>
<sequence length="566" mass="64684">MRSKKRDSSNATPKPTPSTVCYCNGQRELGTLELNCQGCKKWFHSRCLKDLTEFYGLPFMVCYVFNCQDCSSDKKESWTPKQANFSHMCVMAIANMTFNYFEKISPDVVKLSQEQTKYFNIEKEVIPFFEENWESLTSQTRRKTNSWHASLQQILTNDTYVFTQKPDNKNEVALKERNLLEIGPMLDAIKQLGRRPAASQPVASLETESKVEDDGPKTRGASKRKNVENTTLTSIKKTKSVVDFSSVEVEGIDGLVDFPFNREGYRYYQVEKDAAVDNRDLFDKEGVGDSKPIPSHVYRIKLPTTVTLSPNDRAHQLRLESDKLTITGFEGYAVARATHSVSHGKWYYEVEFYRQSKETSSSPEAHVRIGWAQAYSVLQACLGYTKFSYSWRSHKGTIFHEAKGKHYMNDGGFKEGDILGCLIDLPELDEIPRQEFSQFLPPSYKELPLVNFKNHFFYEEKEEVTEELKKLNPLKGSKIEFFKNGKPCGTAFADINAGFYYPAVSLYYQATLRCNFGPKFKYSPPAGVKPMSARAEEIAVEQAMSDLIFLVEHKEMIDQVTAEFFA</sequence>
<evidence type="ECO:0000256" key="4">
    <source>
        <dbReference type="ARBA" id="ARBA00022833"/>
    </source>
</evidence>
<keyword evidence="5" id="KW-0539">Nucleus</keyword>
<dbReference type="AlphaFoldDB" id="A0A914ES74"/>
<dbReference type="InterPro" id="IPR013320">
    <property type="entry name" value="ConA-like_dom_sf"/>
</dbReference>
<accession>A0A914ES74</accession>
<dbReference type="PROSITE" id="PS50188">
    <property type="entry name" value="B302_SPRY"/>
    <property type="match status" value="1"/>
</dbReference>
<reference evidence="9" key="1">
    <citation type="submission" date="2022-11" db="UniProtKB">
        <authorList>
            <consortium name="WormBaseParasite"/>
        </authorList>
    </citation>
    <scope>IDENTIFICATION</scope>
</reference>
<protein>
    <submittedName>
        <fullName evidence="9">B30.2/SPRY domain-containing protein</fullName>
    </submittedName>
</protein>
<evidence type="ECO:0000256" key="1">
    <source>
        <dbReference type="ARBA" id="ARBA00004123"/>
    </source>
</evidence>
<dbReference type="SUPFAM" id="SSF57903">
    <property type="entry name" value="FYVE/PHD zinc finger"/>
    <property type="match status" value="1"/>
</dbReference>
<dbReference type="Proteomes" id="UP000887540">
    <property type="component" value="Unplaced"/>
</dbReference>
<dbReference type="WBParaSite" id="ACRNAN_scaffold9822.g26008.t1">
    <property type="protein sequence ID" value="ACRNAN_scaffold9822.g26008.t1"/>
    <property type="gene ID" value="ACRNAN_scaffold9822.g26008"/>
</dbReference>
<dbReference type="SMART" id="SM00449">
    <property type="entry name" value="SPRY"/>
    <property type="match status" value="1"/>
</dbReference>
<dbReference type="PANTHER" id="PTHR10598:SF0">
    <property type="entry name" value="SET1_ASH2 HISTONE METHYLTRANSFERASE COMPLEX SUBUNIT ASH2"/>
    <property type="match status" value="1"/>
</dbReference>
<dbReference type="Gene3D" id="2.60.120.920">
    <property type="match status" value="1"/>
</dbReference>
<dbReference type="InterPro" id="IPR011011">
    <property type="entry name" value="Znf_FYVE_PHD"/>
</dbReference>
<evidence type="ECO:0000256" key="3">
    <source>
        <dbReference type="ARBA" id="ARBA00022771"/>
    </source>
</evidence>
<comment type="subcellular location">
    <subcellularLocation>
        <location evidence="1">Nucleus</location>
    </subcellularLocation>
</comment>
<dbReference type="GO" id="GO:0000976">
    <property type="term" value="F:transcription cis-regulatory region binding"/>
    <property type="evidence" value="ECO:0007669"/>
    <property type="project" value="TreeGrafter"/>
</dbReference>